<keyword evidence="2" id="KW-0732">Signal</keyword>
<sequence>MAGRSRTSFSGVLTAALLATILLPEFLSAGPVFQKLNGHGKCTTTSQTYLTYTTMFLMLDVSPVGDATEETAVTMASARRLVRNRRNISWYKQHSDFWSWYKYFTDNGNTEAVQELDRVYLAYLQNKNRAEGRRSYKAYLGHLGDIYKACADSEDPNCVASATSRQKPETPKAPPKPAPVKACDPYRDPYCLYAAKSQPPPSPGPVKAPAPNYVRAPVAVKEPHSGYYYSPAVQPFLSKEQKAELLRICSAEDVDCLQYHLRAAFGHNPSAGPLPSYAHLGCDPKDPTCKPQLVQKAPSGLFLRYPNCDPRDPRCVYAASLQAPRSPAPHAPAGPGSCNPLFEDGCNPLTATKYATAPEEFKEEHKDEPAAMRAAPPAPEQRSDPFAMYRDANANGNRQGSAPSSQAGDPYTMFGQGSALSAQASDPYAMYRQGSAPSAQANDPYAMYRQGSAPSAQASDPYTMYRQGSAPRAQASDPYAMYRQGSAPRAQASDPYAMYRQGSAPRAQAVDPYAMYRRAIASAQANNQYTMYRQANANDQLEMYREAAASMHRHVPPSPPQQAPTPPPRYEEPTQEDRHPLGPRGRTKEGYECFIGYDQECYPIARAEPRSGVHRNTAYPAEPYEPHLNADGSRNGVLEPSDPDCDPEYDINCRLRRYEPREDLLPDANAQAVHQGEPQHSRDHSYNQGEPERESEADSEPYQSGQEETYGAYPPPSQGLSYGSYPSTQQGMPSFKDMLRGYGDQYPEQDNHRAYAADYRQK</sequence>
<reference evidence="3" key="2">
    <citation type="submission" date="2025-05" db="UniProtKB">
        <authorList>
            <consortium name="Ensembl"/>
        </authorList>
    </citation>
    <scope>IDENTIFICATION</scope>
</reference>
<keyword evidence="4" id="KW-1185">Reference proteome</keyword>
<gene>
    <name evidence="3" type="primary">and1</name>
</gene>
<feature type="compositionally biased region" description="Polar residues" evidence="1">
    <location>
        <begin position="394"/>
        <end position="407"/>
    </location>
</feature>
<name>A0AAZ3PB90_ONCTS</name>
<feature type="compositionally biased region" description="Basic and acidic residues" evidence="1">
    <location>
        <begin position="749"/>
        <end position="762"/>
    </location>
</feature>
<dbReference type="Ensembl" id="ENSOTST00005142580.1">
    <property type="protein sequence ID" value="ENSOTSP00005113134.1"/>
    <property type="gene ID" value="ENSOTSG00005076727.1"/>
</dbReference>
<dbReference type="CTD" id="794315"/>
<dbReference type="Proteomes" id="UP000694402">
    <property type="component" value="Unassembled WGS sequence"/>
</dbReference>
<feature type="signal peptide" evidence="2">
    <location>
        <begin position="1"/>
        <end position="29"/>
    </location>
</feature>
<feature type="region of interest" description="Disordered" evidence="1">
    <location>
        <begin position="359"/>
        <end position="415"/>
    </location>
</feature>
<dbReference type="RefSeq" id="XP_042154807.1">
    <property type="nucleotide sequence ID" value="XM_042298873.1"/>
</dbReference>
<dbReference type="AlphaFoldDB" id="A0AAZ3PB90"/>
<feature type="region of interest" description="Disordered" evidence="1">
    <location>
        <begin position="670"/>
        <end position="762"/>
    </location>
</feature>
<feature type="compositionally biased region" description="Polar residues" evidence="1">
    <location>
        <begin position="718"/>
        <end position="732"/>
    </location>
</feature>
<dbReference type="RefSeq" id="XP_042154806.1">
    <property type="nucleotide sequence ID" value="XM_042298872.1"/>
</dbReference>
<feature type="chain" id="PRO_5044719402" description="Actinodin1" evidence="2">
    <location>
        <begin position="30"/>
        <end position="762"/>
    </location>
</feature>
<feature type="region of interest" description="Disordered" evidence="1">
    <location>
        <begin position="615"/>
        <end position="646"/>
    </location>
</feature>
<feature type="region of interest" description="Disordered" evidence="1">
    <location>
        <begin position="158"/>
        <end position="179"/>
    </location>
</feature>
<accession>A0AAZ3PB90</accession>
<organism evidence="3 4">
    <name type="scientific">Oncorhynchus tshawytscha</name>
    <name type="common">Chinook salmon</name>
    <name type="synonym">Salmo tshawytscha</name>
    <dbReference type="NCBI Taxonomy" id="74940"/>
    <lineage>
        <taxon>Eukaryota</taxon>
        <taxon>Metazoa</taxon>
        <taxon>Chordata</taxon>
        <taxon>Craniata</taxon>
        <taxon>Vertebrata</taxon>
        <taxon>Euteleostomi</taxon>
        <taxon>Actinopterygii</taxon>
        <taxon>Neopterygii</taxon>
        <taxon>Teleostei</taxon>
        <taxon>Protacanthopterygii</taxon>
        <taxon>Salmoniformes</taxon>
        <taxon>Salmonidae</taxon>
        <taxon>Salmoninae</taxon>
        <taxon>Oncorhynchus</taxon>
    </lineage>
</organism>
<feature type="compositionally biased region" description="Basic and acidic residues" evidence="1">
    <location>
        <begin position="359"/>
        <end position="370"/>
    </location>
</feature>
<evidence type="ECO:0000256" key="1">
    <source>
        <dbReference type="SAM" id="MobiDB-lite"/>
    </source>
</evidence>
<feature type="compositionally biased region" description="Basic and acidic residues" evidence="1">
    <location>
        <begin position="677"/>
        <end position="696"/>
    </location>
</feature>
<dbReference type="GeneID" id="112216493"/>
<dbReference type="RefSeq" id="XP_042154805.1">
    <property type="nucleotide sequence ID" value="XM_042298871.1"/>
</dbReference>
<evidence type="ECO:0008006" key="5">
    <source>
        <dbReference type="Google" id="ProtNLM"/>
    </source>
</evidence>
<feature type="region of interest" description="Disordered" evidence="1">
    <location>
        <begin position="549"/>
        <end position="587"/>
    </location>
</feature>
<protein>
    <recommendedName>
        <fullName evidence="5">Actinodin1</fullName>
    </recommendedName>
</protein>
<dbReference type="KEGG" id="otw:112216493"/>
<reference evidence="4" key="1">
    <citation type="journal article" date="2018" name="PLoS ONE">
        <title>Chinook salmon (Oncorhynchus tshawytscha) genome and transcriptome.</title>
        <authorList>
            <person name="Christensen K.A."/>
            <person name="Leong J.S."/>
            <person name="Sakhrani D."/>
            <person name="Biagi C.A."/>
            <person name="Minkley D.R."/>
            <person name="Withler R.E."/>
            <person name="Rondeau E.B."/>
            <person name="Koop B.F."/>
            <person name="Devlin R.H."/>
        </authorList>
    </citation>
    <scope>NUCLEOTIDE SEQUENCE [LARGE SCALE GENOMIC DNA]</scope>
</reference>
<dbReference type="Ensembl" id="ENSOTST00005115887.1">
    <property type="protein sequence ID" value="ENSOTSP00005137117.1"/>
    <property type="gene ID" value="ENSOTSG00005076727.1"/>
</dbReference>
<feature type="compositionally biased region" description="Basic and acidic residues" evidence="1">
    <location>
        <begin position="569"/>
        <end position="587"/>
    </location>
</feature>
<feature type="compositionally biased region" description="Pro residues" evidence="1">
    <location>
        <begin position="556"/>
        <end position="568"/>
    </location>
</feature>
<evidence type="ECO:0000256" key="2">
    <source>
        <dbReference type="SAM" id="SignalP"/>
    </source>
</evidence>
<evidence type="ECO:0000313" key="3">
    <source>
        <dbReference type="Ensembl" id="ENSOTSP00005113134.1"/>
    </source>
</evidence>
<proteinExistence type="predicted"/>
<dbReference type="GeneTree" id="ENSGT00500000045505"/>
<evidence type="ECO:0000313" key="4">
    <source>
        <dbReference type="Proteomes" id="UP000694402"/>
    </source>
</evidence>